<dbReference type="Proteomes" id="UP000199087">
    <property type="component" value="Unassembled WGS sequence"/>
</dbReference>
<feature type="domain" description="DUF4046" evidence="1">
    <location>
        <begin position="97"/>
        <end position="170"/>
    </location>
</feature>
<keyword evidence="3" id="KW-1185">Reference proteome</keyword>
<dbReference type="RefSeq" id="WP_245640452.1">
    <property type="nucleotide sequence ID" value="NZ_CVRB01000003.1"/>
</dbReference>
<proteinExistence type="predicted"/>
<sequence length="200" mass="23840">MTEKETVIQLYLDVLKGKKTRFPNHFFVGDQGKKYLVCITRYLLEEYLGISKGQIPSLVSAKTLWDYRLRPPANVHGWNFIDVIQNAYPGEFHPLEFKQVSYGYWQGEEGRKKALEAVRYVIEKKQSIPFQEIPLKINRQFFEQNRLMGILEIFGDSPYLIIQTLYPNQFKPWEFTSVPMNFWESEDHIKWQWNGSFFKK</sequence>
<dbReference type="Pfam" id="PF13255">
    <property type="entry name" value="DUF4046"/>
    <property type="match status" value="2"/>
</dbReference>
<dbReference type="EMBL" id="CVRB01000003">
    <property type="protein sequence ID" value="CRK83270.1"/>
    <property type="molecule type" value="Genomic_DNA"/>
</dbReference>
<feature type="domain" description="DUF4046" evidence="1">
    <location>
        <begin position="7"/>
        <end position="90"/>
    </location>
</feature>
<evidence type="ECO:0000259" key="1">
    <source>
        <dbReference type="Pfam" id="PF13255"/>
    </source>
</evidence>
<evidence type="ECO:0000313" key="2">
    <source>
        <dbReference type="EMBL" id="CRK83270.1"/>
    </source>
</evidence>
<protein>
    <recommendedName>
        <fullName evidence="1">DUF4046 domain-containing protein</fullName>
    </recommendedName>
</protein>
<organism evidence="2 3">
    <name type="scientific">Neobacillus massiliamazoniensis</name>
    <dbReference type="NCBI Taxonomy" id="1499688"/>
    <lineage>
        <taxon>Bacteria</taxon>
        <taxon>Bacillati</taxon>
        <taxon>Bacillota</taxon>
        <taxon>Bacilli</taxon>
        <taxon>Bacillales</taxon>
        <taxon>Bacillaceae</taxon>
        <taxon>Neobacillus</taxon>
    </lineage>
</organism>
<evidence type="ECO:0000313" key="3">
    <source>
        <dbReference type="Proteomes" id="UP000199087"/>
    </source>
</evidence>
<dbReference type="AlphaFoldDB" id="A0A0U1NZ16"/>
<dbReference type="InterPro" id="IPR025119">
    <property type="entry name" value="DUF4046"/>
</dbReference>
<gene>
    <name evidence="2" type="ORF">BN000_03233</name>
</gene>
<name>A0A0U1NZ16_9BACI</name>
<reference evidence="3" key="1">
    <citation type="submission" date="2015-05" db="EMBL/GenBank/DDBJ databases">
        <authorList>
            <person name="Urmite Genomes"/>
        </authorList>
    </citation>
    <scope>NUCLEOTIDE SEQUENCE [LARGE SCALE GENOMIC DNA]</scope>
    <source>
        <strain evidence="3">LF1</strain>
    </source>
</reference>
<accession>A0A0U1NZ16</accession>